<gene>
    <name evidence="1" type="ORF">O3P16_07905</name>
</gene>
<evidence type="ECO:0000313" key="2">
    <source>
        <dbReference type="Proteomes" id="UP001210231"/>
    </source>
</evidence>
<organism evidence="1 2">
    <name type="scientific">Polluticaenibacter yanchengensis</name>
    <dbReference type="NCBI Taxonomy" id="3014562"/>
    <lineage>
        <taxon>Bacteria</taxon>
        <taxon>Pseudomonadati</taxon>
        <taxon>Bacteroidota</taxon>
        <taxon>Chitinophagia</taxon>
        <taxon>Chitinophagales</taxon>
        <taxon>Chitinophagaceae</taxon>
        <taxon>Polluticaenibacter</taxon>
    </lineage>
</organism>
<dbReference type="EMBL" id="JAQGEF010000007">
    <property type="protein sequence ID" value="MDA3614728.1"/>
    <property type="molecule type" value="Genomic_DNA"/>
</dbReference>
<proteinExistence type="predicted"/>
<sequence>MLRKSLYLNLKWLSKEKILEILDILKANDQPINQLARPYLVKGISHESLYILLFTAGEWRLAHPYAIKGRTEVNAKHLDEFLK</sequence>
<reference evidence="1 2" key="1">
    <citation type="submission" date="2022-12" db="EMBL/GenBank/DDBJ databases">
        <title>Chitinophagaceae gen. sp. nov., a new member of the family Chitinophagaceae, isolated from soil in a chemical factory.</title>
        <authorList>
            <person name="Ke Z."/>
        </authorList>
    </citation>
    <scope>NUCLEOTIDE SEQUENCE [LARGE SCALE GENOMIC DNA]</scope>
    <source>
        <strain evidence="1 2">LY-5</strain>
    </source>
</reference>
<name>A0ABT4UKP1_9BACT</name>
<protein>
    <submittedName>
        <fullName evidence="1">Uncharacterized protein</fullName>
    </submittedName>
</protein>
<accession>A0ABT4UKP1</accession>
<comment type="caution">
    <text evidence="1">The sequence shown here is derived from an EMBL/GenBank/DDBJ whole genome shotgun (WGS) entry which is preliminary data.</text>
</comment>
<dbReference type="Proteomes" id="UP001210231">
    <property type="component" value="Unassembled WGS sequence"/>
</dbReference>
<evidence type="ECO:0000313" key="1">
    <source>
        <dbReference type="EMBL" id="MDA3614728.1"/>
    </source>
</evidence>
<keyword evidence="2" id="KW-1185">Reference proteome</keyword>
<dbReference type="RefSeq" id="WP_407031053.1">
    <property type="nucleotide sequence ID" value="NZ_JAQGEF010000007.1"/>
</dbReference>